<keyword evidence="2" id="KW-1133">Transmembrane helix</keyword>
<dbReference type="InParanoid" id="A0A804PY35"/>
<dbReference type="AlphaFoldDB" id="A0A804PY35"/>
<keyword evidence="4" id="KW-1185">Reference proteome</keyword>
<feature type="coiled-coil region" evidence="1">
    <location>
        <begin position="71"/>
        <end position="98"/>
    </location>
</feature>
<keyword evidence="1" id="KW-0175">Coiled coil</keyword>
<keyword evidence="2" id="KW-0472">Membrane</keyword>
<reference evidence="3" key="3">
    <citation type="submission" date="2021-05" db="UniProtKB">
        <authorList>
            <consortium name="EnsemblPlants"/>
        </authorList>
    </citation>
    <scope>IDENTIFICATION</scope>
    <source>
        <strain evidence="3">cv. B73</strain>
    </source>
</reference>
<name>A0A804PY35_MAIZE</name>
<sequence length="104" mass="11367">MRGGVLAKSRLGGAPVSWSSSVLLLLFVLVIGRAVQLQSTRRLHLDRVPHPSPPWVLTGGCDAFRTAHEVAEVLRVQLAEVDGRVVALEAELDILRHRSSQLLD</sequence>
<reference evidence="3" key="2">
    <citation type="submission" date="2019-07" db="EMBL/GenBank/DDBJ databases">
        <authorList>
            <person name="Seetharam A."/>
            <person name="Woodhouse M."/>
            <person name="Cannon E."/>
        </authorList>
    </citation>
    <scope>NUCLEOTIDE SEQUENCE [LARGE SCALE GENOMIC DNA]</scope>
    <source>
        <strain evidence="3">cv. B73</strain>
    </source>
</reference>
<feature type="transmembrane region" description="Helical" evidence="2">
    <location>
        <begin position="16"/>
        <end position="35"/>
    </location>
</feature>
<evidence type="ECO:0000313" key="4">
    <source>
        <dbReference type="Proteomes" id="UP000007305"/>
    </source>
</evidence>
<evidence type="ECO:0000313" key="3">
    <source>
        <dbReference type="EnsemblPlants" id="Zm00001eb281670_P001"/>
    </source>
</evidence>
<organism evidence="3 4">
    <name type="scientific">Zea mays</name>
    <name type="common">Maize</name>
    <dbReference type="NCBI Taxonomy" id="4577"/>
    <lineage>
        <taxon>Eukaryota</taxon>
        <taxon>Viridiplantae</taxon>
        <taxon>Streptophyta</taxon>
        <taxon>Embryophyta</taxon>
        <taxon>Tracheophyta</taxon>
        <taxon>Spermatophyta</taxon>
        <taxon>Magnoliopsida</taxon>
        <taxon>Liliopsida</taxon>
        <taxon>Poales</taxon>
        <taxon>Poaceae</taxon>
        <taxon>PACMAD clade</taxon>
        <taxon>Panicoideae</taxon>
        <taxon>Andropogonodae</taxon>
        <taxon>Andropogoneae</taxon>
        <taxon>Tripsacinae</taxon>
        <taxon>Zea</taxon>
    </lineage>
</organism>
<dbReference type="Gramene" id="Zm00001eb281670_T001">
    <property type="protein sequence ID" value="Zm00001eb281670_P001"/>
    <property type="gene ID" value="Zm00001eb281670"/>
</dbReference>
<keyword evidence="2" id="KW-0812">Transmembrane</keyword>
<accession>A0A804PY35</accession>
<proteinExistence type="predicted"/>
<dbReference type="EnsemblPlants" id="Zm00001eb281670_T001">
    <property type="protein sequence ID" value="Zm00001eb281670_P001"/>
    <property type="gene ID" value="Zm00001eb281670"/>
</dbReference>
<evidence type="ECO:0000256" key="2">
    <source>
        <dbReference type="SAM" id="Phobius"/>
    </source>
</evidence>
<reference evidence="4" key="1">
    <citation type="journal article" date="2009" name="Science">
        <title>The B73 maize genome: complexity, diversity, and dynamics.</title>
        <authorList>
            <person name="Schnable P.S."/>
            <person name="Ware D."/>
            <person name="Fulton R.S."/>
            <person name="Stein J.C."/>
            <person name="Wei F."/>
            <person name="Pasternak S."/>
            <person name="Liang C."/>
            <person name="Zhang J."/>
            <person name="Fulton L."/>
            <person name="Graves T.A."/>
            <person name="Minx P."/>
            <person name="Reily A.D."/>
            <person name="Courtney L."/>
            <person name="Kruchowski S.S."/>
            <person name="Tomlinson C."/>
            <person name="Strong C."/>
            <person name="Delehaunty K."/>
            <person name="Fronick C."/>
            <person name="Courtney B."/>
            <person name="Rock S.M."/>
            <person name="Belter E."/>
            <person name="Du F."/>
            <person name="Kim K."/>
            <person name="Abbott R.M."/>
            <person name="Cotton M."/>
            <person name="Levy A."/>
            <person name="Marchetto P."/>
            <person name="Ochoa K."/>
            <person name="Jackson S.M."/>
            <person name="Gillam B."/>
            <person name="Chen W."/>
            <person name="Yan L."/>
            <person name="Higginbotham J."/>
            <person name="Cardenas M."/>
            <person name="Waligorski J."/>
            <person name="Applebaum E."/>
            <person name="Phelps L."/>
            <person name="Falcone J."/>
            <person name="Kanchi K."/>
            <person name="Thane T."/>
            <person name="Scimone A."/>
            <person name="Thane N."/>
            <person name="Henke J."/>
            <person name="Wang T."/>
            <person name="Ruppert J."/>
            <person name="Shah N."/>
            <person name="Rotter K."/>
            <person name="Hodges J."/>
            <person name="Ingenthron E."/>
            <person name="Cordes M."/>
            <person name="Kohlberg S."/>
            <person name="Sgro J."/>
            <person name="Delgado B."/>
            <person name="Mead K."/>
            <person name="Chinwalla A."/>
            <person name="Leonard S."/>
            <person name="Crouse K."/>
            <person name="Collura K."/>
            <person name="Kudrna D."/>
            <person name="Currie J."/>
            <person name="He R."/>
            <person name="Angelova A."/>
            <person name="Rajasekar S."/>
            <person name="Mueller T."/>
            <person name="Lomeli R."/>
            <person name="Scara G."/>
            <person name="Ko A."/>
            <person name="Delaney K."/>
            <person name="Wissotski M."/>
            <person name="Lopez G."/>
            <person name="Campos D."/>
            <person name="Braidotti M."/>
            <person name="Ashley E."/>
            <person name="Golser W."/>
            <person name="Kim H."/>
            <person name="Lee S."/>
            <person name="Lin J."/>
            <person name="Dujmic Z."/>
            <person name="Kim W."/>
            <person name="Talag J."/>
            <person name="Zuccolo A."/>
            <person name="Fan C."/>
            <person name="Sebastian A."/>
            <person name="Kramer M."/>
            <person name="Spiegel L."/>
            <person name="Nascimento L."/>
            <person name="Zutavern T."/>
            <person name="Miller B."/>
            <person name="Ambroise C."/>
            <person name="Muller S."/>
            <person name="Spooner W."/>
            <person name="Narechania A."/>
            <person name="Ren L."/>
            <person name="Wei S."/>
            <person name="Kumari S."/>
            <person name="Faga B."/>
            <person name="Levy M.J."/>
            <person name="McMahan L."/>
            <person name="Van Buren P."/>
            <person name="Vaughn M.W."/>
            <person name="Ying K."/>
            <person name="Yeh C.-T."/>
            <person name="Emrich S.J."/>
            <person name="Jia Y."/>
            <person name="Kalyanaraman A."/>
            <person name="Hsia A.-P."/>
            <person name="Barbazuk W.B."/>
            <person name="Baucom R.S."/>
            <person name="Brutnell T.P."/>
            <person name="Carpita N.C."/>
            <person name="Chaparro C."/>
            <person name="Chia J.-M."/>
            <person name="Deragon J.-M."/>
            <person name="Estill J.C."/>
            <person name="Fu Y."/>
            <person name="Jeddeloh J.A."/>
            <person name="Han Y."/>
            <person name="Lee H."/>
            <person name="Li P."/>
            <person name="Lisch D.R."/>
            <person name="Liu S."/>
            <person name="Liu Z."/>
            <person name="Nagel D.H."/>
            <person name="McCann M.C."/>
            <person name="SanMiguel P."/>
            <person name="Myers A.M."/>
            <person name="Nettleton D."/>
            <person name="Nguyen J."/>
            <person name="Penning B.W."/>
            <person name="Ponnala L."/>
            <person name="Schneider K.L."/>
            <person name="Schwartz D.C."/>
            <person name="Sharma A."/>
            <person name="Soderlund C."/>
            <person name="Springer N.M."/>
            <person name="Sun Q."/>
            <person name="Wang H."/>
            <person name="Waterman M."/>
            <person name="Westerman R."/>
            <person name="Wolfgruber T.K."/>
            <person name="Yang L."/>
            <person name="Yu Y."/>
            <person name="Zhang L."/>
            <person name="Zhou S."/>
            <person name="Zhu Q."/>
            <person name="Bennetzen J.L."/>
            <person name="Dawe R.K."/>
            <person name="Jiang J."/>
            <person name="Jiang N."/>
            <person name="Presting G.G."/>
            <person name="Wessler S.R."/>
            <person name="Aluru S."/>
            <person name="Martienssen R.A."/>
            <person name="Clifton S.W."/>
            <person name="McCombie W.R."/>
            <person name="Wing R.A."/>
            <person name="Wilson R.K."/>
        </authorList>
    </citation>
    <scope>NUCLEOTIDE SEQUENCE [LARGE SCALE GENOMIC DNA]</scope>
    <source>
        <strain evidence="4">cv. B73</strain>
    </source>
</reference>
<evidence type="ECO:0000256" key="1">
    <source>
        <dbReference type="SAM" id="Coils"/>
    </source>
</evidence>
<dbReference type="Proteomes" id="UP000007305">
    <property type="component" value="Chromosome 6"/>
</dbReference>
<protein>
    <submittedName>
        <fullName evidence="3">Uncharacterized protein</fullName>
    </submittedName>
</protein>